<keyword evidence="3 10" id="KW-0808">Transferase</keyword>
<dbReference type="GO" id="GO:1904812">
    <property type="term" value="P:rRNA acetylation involved in maturation of SSU-rRNA"/>
    <property type="evidence" value="ECO:0007669"/>
    <property type="project" value="TreeGrafter"/>
</dbReference>
<evidence type="ECO:0000256" key="1">
    <source>
        <dbReference type="ARBA" id="ARBA00022490"/>
    </source>
</evidence>
<evidence type="ECO:0000256" key="6">
    <source>
        <dbReference type="ARBA" id="ARBA00022840"/>
    </source>
</evidence>
<dbReference type="CDD" id="cd04301">
    <property type="entry name" value="NAT_SF"/>
    <property type="match status" value="1"/>
</dbReference>
<dbReference type="Gene3D" id="3.40.50.300">
    <property type="entry name" value="P-loop containing nucleotide triphosphate hydrolases"/>
    <property type="match status" value="1"/>
</dbReference>
<dbReference type="EMBL" id="UOFB01000100">
    <property type="protein sequence ID" value="VAW45682.1"/>
    <property type="molecule type" value="Genomic_DNA"/>
</dbReference>
<evidence type="ECO:0000256" key="3">
    <source>
        <dbReference type="ARBA" id="ARBA00022679"/>
    </source>
</evidence>
<dbReference type="InterPro" id="IPR013562">
    <property type="entry name" value="TmcA/NAT10_N"/>
</dbReference>
<dbReference type="PROSITE" id="PS51186">
    <property type="entry name" value="GNAT"/>
    <property type="match status" value="1"/>
</dbReference>
<evidence type="ECO:0000256" key="2">
    <source>
        <dbReference type="ARBA" id="ARBA00022555"/>
    </source>
</evidence>
<dbReference type="PANTHER" id="PTHR10925:SF5">
    <property type="entry name" value="RNA CYTIDINE ACETYLTRANSFERASE"/>
    <property type="match status" value="1"/>
</dbReference>
<proteinExistence type="inferred from homology"/>
<dbReference type="InterPro" id="IPR016181">
    <property type="entry name" value="Acyl_CoA_acyltransferase"/>
</dbReference>
<gene>
    <name evidence="10" type="ORF">MNBD_GAMMA04-400</name>
</gene>
<dbReference type="Gene3D" id="3.40.630.30">
    <property type="match status" value="1"/>
</dbReference>
<keyword evidence="7" id="KW-0694">RNA-binding</keyword>
<keyword evidence="1" id="KW-0963">Cytoplasm</keyword>
<keyword evidence="6" id="KW-0067">ATP-binding</keyword>
<dbReference type="Pfam" id="PF13718">
    <property type="entry name" value="GNAT_acetyltr_2"/>
    <property type="match status" value="1"/>
</dbReference>
<dbReference type="Gene3D" id="3.40.50.11040">
    <property type="match status" value="1"/>
</dbReference>
<evidence type="ECO:0000256" key="8">
    <source>
        <dbReference type="ARBA" id="ARBA00023315"/>
    </source>
</evidence>
<dbReference type="GO" id="GO:0051392">
    <property type="term" value="F:tRNA cytidine N4-acetyltransferase activity"/>
    <property type="evidence" value="ECO:0007669"/>
    <property type="project" value="InterPro"/>
</dbReference>
<feature type="domain" description="N-acetyltransferase" evidence="9">
    <location>
        <begin position="462"/>
        <end position="674"/>
    </location>
</feature>
<evidence type="ECO:0000313" key="10">
    <source>
        <dbReference type="EMBL" id="VAW45682.1"/>
    </source>
</evidence>
<dbReference type="GO" id="GO:0000049">
    <property type="term" value="F:tRNA binding"/>
    <property type="evidence" value="ECO:0007669"/>
    <property type="project" value="UniProtKB-KW"/>
</dbReference>
<dbReference type="InterPro" id="IPR000182">
    <property type="entry name" value="GNAT_dom"/>
</dbReference>
<dbReference type="Pfam" id="PF08351">
    <property type="entry name" value="TmcA_N"/>
    <property type="match status" value="1"/>
</dbReference>
<keyword evidence="5" id="KW-0547">Nucleotide-binding</keyword>
<dbReference type="InterPro" id="IPR027417">
    <property type="entry name" value="P-loop_NTPase"/>
</dbReference>
<dbReference type="EC" id="2.3.1.193" evidence="10"/>
<dbReference type="GO" id="GO:0002101">
    <property type="term" value="P:tRNA wobble cytosine modification"/>
    <property type="evidence" value="ECO:0007669"/>
    <property type="project" value="InterPro"/>
</dbReference>
<sequence>MGLLQIKIAIHHFFHHIVVKKRMKCYGSSCTQIMVSGMKSILSLLQLRAQLKQQQHRALVILSGSYAWQNAVLAGLWTDSESVLWIGETEKNIQKTIQATVQTIEPIHVSERLGQEVDSVIIDVQKGLNANTLGIASGMIRAGGLFVLLTPDVDTWATLPNPDNQRFLNSPYQIKDATPYFTQHLIQQWQADSDTPAIWLHEAENSSATPSITLPKALQTTFKQNTKILPPPLPTEDQIQAIQAIDSVAFGHRKRPLVLSADRGRGKTSVLGLAAIHCLMEGKSHIVLTASRLEQTKVAFIQAQEALSALQATQAITVLSQQAGRIHFELDGQSKLFEFIAPDQLIIEASSADVLMVDEAAHLPTPMLTKLLMHHHRMVFATTLHGYEGSGRGFELRFKETLNQFTPDWKNLHLKTPIRWATKDPLEAAINHALFLDVTGHTTQSLNHAPIHLLMDVSIELTEIPVATLLNDTVQFNHLFRLLVQAHYQTSPNDLQLLLSAPNLKIVVAKQHEQLIGVVLCVEEGKIMPTTKRVHGHLVPQLLVKHYAQSNFLMLSSWRIMRIAVHPDVQREGIGKQLLNHVKHLATQQRIDYLSSSFGAHNTLLPFWFQQNFIPVHVGIKRDKSSGSHNMVVTKVLTPAARQALASIQRGFQTQFPHLLIESLPHFSSTMTLDVLKTFRFKTSLPHLEEAANHFRLGQRVYESVSGKLWEWSIRHGHELALAPDKIQAIWCDKVLKKQPWAMVAQRHQLAGRKGVEKGLIDMLMNQFL</sequence>
<evidence type="ECO:0000256" key="4">
    <source>
        <dbReference type="ARBA" id="ARBA00022694"/>
    </source>
</evidence>
<dbReference type="GO" id="GO:0051391">
    <property type="term" value="P:tRNA acetylation"/>
    <property type="evidence" value="ECO:0007669"/>
    <property type="project" value="InterPro"/>
</dbReference>
<dbReference type="InterPro" id="IPR007807">
    <property type="entry name" value="TcmA/NAT10_helicase"/>
</dbReference>
<name>A0A3B0W329_9ZZZZ</name>
<dbReference type="GO" id="GO:1990883">
    <property type="term" value="F:18S rRNA cytidine N-acetyltransferase activity"/>
    <property type="evidence" value="ECO:0007669"/>
    <property type="project" value="TreeGrafter"/>
</dbReference>
<dbReference type="HAMAP" id="MF_01886">
    <property type="entry name" value="tRNA_acetyltr_TmcA"/>
    <property type="match status" value="1"/>
</dbReference>
<keyword evidence="2" id="KW-0820">tRNA-binding</keyword>
<dbReference type="GO" id="GO:0005524">
    <property type="term" value="F:ATP binding"/>
    <property type="evidence" value="ECO:0007669"/>
    <property type="project" value="UniProtKB-KW"/>
</dbReference>
<protein>
    <submittedName>
        <fullName evidence="10">tRNA cytosine(34) acetyltransferase</fullName>
        <ecNumber evidence="10">2.3.1.193</ecNumber>
    </submittedName>
</protein>
<dbReference type="PANTHER" id="PTHR10925">
    <property type="entry name" value="N-ACETYLTRANSFERASE 10"/>
    <property type="match status" value="1"/>
</dbReference>
<accession>A0A3B0W329</accession>
<evidence type="ECO:0000259" key="9">
    <source>
        <dbReference type="PROSITE" id="PS51186"/>
    </source>
</evidence>
<dbReference type="AlphaFoldDB" id="A0A3B0W329"/>
<dbReference type="Pfam" id="PF05127">
    <property type="entry name" value="NAT10_TcmA_helicase"/>
    <property type="match status" value="1"/>
</dbReference>
<dbReference type="SUPFAM" id="SSF55729">
    <property type="entry name" value="Acyl-CoA N-acyltransferases (Nat)"/>
    <property type="match status" value="1"/>
</dbReference>
<dbReference type="InterPro" id="IPR024914">
    <property type="entry name" value="tRNA_acetyltr_TmcA"/>
</dbReference>
<evidence type="ECO:0000256" key="5">
    <source>
        <dbReference type="ARBA" id="ARBA00022741"/>
    </source>
</evidence>
<dbReference type="SUPFAM" id="SSF52540">
    <property type="entry name" value="P-loop containing nucleoside triphosphate hydrolases"/>
    <property type="match status" value="1"/>
</dbReference>
<keyword evidence="8 10" id="KW-0012">Acyltransferase</keyword>
<reference evidence="10" key="1">
    <citation type="submission" date="2018-06" db="EMBL/GenBank/DDBJ databases">
        <authorList>
            <person name="Zhirakovskaya E."/>
        </authorList>
    </citation>
    <scope>NUCLEOTIDE SEQUENCE</scope>
</reference>
<keyword evidence="4" id="KW-0819">tRNA processing</keyword>
<evidence type="ECO:0000256" key="7">
    <source>
        <dbReference type="ARBA" id="ARBA00022884"/>
    </source>
</evidence>
<dbReference type="InterPro" id="IPR032672">
    <property type="entry name" value="TmcA/NAT10/Kre33"/>
</dbReference>
<organism evidence="10">
    <name type="scientific">hydrothermal vent metagenome</name>
    <dbReference type="NCBI Taxonomy" id="652676"/>
    <lineage>
        <taxon>unclassified sequences</taxon>
        <taxon>metagenomes</taxon>
        <taxon>ecological metagenomes</taxon>
    </lineage>
</organism>